<dbReference type="InterPro" id="IPR038765">
    <property type="entry name" value="Papain-like_cys_pep_sf"/>
</dbReference>
<accession>A0ABS3YYS5</accession>
<organism evidence="3 4">
    <name type="scientific">Niastella soli</name>
    <dbReference type="NCBI Taxonomy" id="2821487"/>
    <lineage>
        <taxon>Bacteria</taxon>
        <taxon>Pseudomonadati</taxon>
        <taxon>Bacteroidota</taxon>
        <taxon>Chitinophagia</taxon>
        <taxon>Chitinophagales</taxon>
        <taxon>Chitinophagaceae</taxon>
        <taxon>Niastella</taxon>
    </lineage>
</organism>
<feature type="signal peptide" evidence="1">
    <location>
        <begin position="1"/>
        <end position="19"/>
    </location>
</feature>
<comment type="caution">
    <text evidence="3">The sequence shown here is derived from an EMBL/GenBank/DDBJ whole genome shotgun (WGS) entry which is preliminary data.</text>
</comment>
<name>A0ABS3YYS5_9BACT</name>
<protein>
    <submittedName>
        <fullName evidence="3">Transglutaminase domain-containing protein</fullName>
    </submittedName>
</protein>
<proteinExistence type="predicted"/>
<dbReference type="SUPFAM" id="SSF54001">
    <property type="entry name" value="Cysteine proteinases"/>
    <property type="match status" value="1"/>
</dbReference>
<evidence type="ECO:0000256" key="1">
    <source>
        <dbReference type="SAM" id="SignalP"/>
    </source>
</evidence>
<keyword evidence="1" id="KW-0732">Signal</keyword>
<dbReference type="InterPro" id="IPR002931">
    <property type="entry name" value="Transglutaminase-like"/>
</dbReference>
<dbReference type="NCBIfam" id="NF047558">
    <property type="entry name" value="TPR_END_plus"/>
    <property type="match status" value="1"/>
</dbReference>
<dbReference type="EMBL" id="JAGHKO010000004">
    <property type="protein sequence ID" value="MBO9202570.1"/>
    <property type="molecule type" value="Genomic_DNA"/>
</dbReference>
<reference evidence="3 4" key="1">
    <citation type="submission" date="2021-03" db="EMBL/GenBank/DDBJ databases">
        <title>Assistant Professor.</title>
        <authorList>
            <person name="Huq M.A."/>
        </authorList>
    </citation>
    <scope>NUCLEOTIDE SEQUENCE [LARGE SCALE GENOMIC DNA]</scope>
    <source>
        <strain evidence="3 4">MAH-29</strain>
    </source>
</reference>
<gene>
    <name evidence="3" type="ORF">J7I42_19940</name>
</gene>
<keyword evidence="4" id="KW-1185">Reference proteome</keyword>
<evidence type="ECO:0000313" key="4">
    <source>
        <dbReference type="Proteomes" id="UP000677244"/>
    </source>
</evidence>
<dbReference type="Pfam" id="PF01841">
    <property type="entry name" value="Transglut_core"/>
    <property type="match status" value="1"/>
</dbReference>
<dbReference type="RefSeq" id="WP_209140615.1">
    <property type="nucleotide sequence ID" value="NZ_JAGHKO010000004.1"/>
</dbReference>
<evidence type="ECO:0000313" key="3">
    <source>
        <dbReference type="EMBL" id="MBO9202570.1"/>
    </source>
</evidence>
<dbReference type="Proteomes" id="UP000677244">
    <property type="component" value="Unassembled WGS sequence"/>
</dbReference>
<feature type="domain" description="Transglutaminase-like" evidence="2">
    <location>
        <begin position="184"/>
        <end position="290"/>
    </location>
</feature>
<evidence type="ECO:0000259" key="2">
    <source>
        <dbReference type="Pfam" id="PF01841"/>
    </source>
</evidence>
<feature type="chain" id="PRO_5045167090" evidence="1">
    <location>
        <begin position="20"/>
        <end position="415"/>
    </location>
</feature>
<sequence length="415" mass="48087">MVKRILTALLLFYTVNGQAQSNNADSFTAFGNQYDSLFRSAYDHKDTTRYQQLLTTFTLRYNNLDSTSKKANANRLSVALYNLCCVYSLQNRQTQALIYLDKSIQAGYYNYSNMMADKDLNNIRSLEKFRQLAAPLRRIGDYPYILRQAALYNTADTRPVPRFTYLLKNDSNLVALRKAFNLDSIAGQGNDVSQLLNLMHWLHNLVPHDGQHENPAVKNALSMIAVCKKEDRGLNCRGLATTLNECYLALGFKSRLVTCLPKDSLGIDYDCHVINMVYAPSLKKWLWIDPTFDTYVMNEKGDLLSIEEVRQRIIDNRPLIISPDANWNHKVSETKEHYLFYYMAKNLYRLECPVNSTFNMETTAEGKRIEYIQLLPLDYFKQPVKTSWTSKNTKTAYTYYYTNNPAYFWQVPENN</sequence>